<keyword evidence="4" id="KW-0067">ATP-binding</keyword>
<dbReference type="PANTHER" id="PTHR35526">
    <property type="entry name" value="ANTI-SIGMA-F FACTOR RSBW-RELATED"/>
    <property type="match status" value="1"/>
</dbReference>
<evidence type="ECO:0000256" key="1">
    <source>
        <dbReference type="ARBA" id="ARBA00022527"/>
    </source>
</evidence>
<dbReference type="InterPro" id="IPR036890">
    <property type="entry name" value="HATPase_C_sf"/>
</dbReference>
<organism evidence="4 5">
    <name type="scientific">Actinomadura rugatobispora</name>
    <dbReference type="NCBI Taxonomy" id="1994"/>
    <lineage>
        <taxon>Bacteria</taxon>
        <taxon>Bacillati</taxon>
        <taxon>Actinomycetota</taxon>
        <taxon>Actinomycetes</taxon>
        <taxon>Streptosporangiales</taxon>
        <taxon>Thermomonosporaceae</taxon>
        <taxon>Actinomadura</taxon>
    </lineage>
</organism>
<keyword evidence="1" id="KW-0808">Transferase</keyword>
<dbReference type="Proteomes" id="UP001596074">
    <property type="component" value="Unassembled WGS sequence"/>
</dbReference>
<sequence>MEQRLGLLGLMDHLPTELIDDLHLIVSELATNACQTTPEREITFKAVFEERSIWIGVWDSSNEAPKPRQIGPFPAGDLQPDAHALDEGHESDDIGGLGLPIVIALTDERGVEFTPPEGKWVWARLKH</sequence>
<keyword evidence="1" id="KW-0723">Serine/threonine-protein kinase</keyword>
<dbReference type="Gene3D" id="3.30.565.10">
    <property type="entry name" value="Histidine kinase-like ATPase, C-terminal domain"/>
    <property type="match status" value="1"/>
</dbReference>
<evidence type="ECO:0000256" key="2">
    <source>
        <dbReference type="SAM" id="MobiDB-lite"/>
    </source>
</evidence>
<dbReference type="PANTHER" id="PTHR35526:SF3">
    <property type="entry name" value="ANTI-SIGMA-F FACTOR RSBW"/>
    <property type="match status" value="1"/>
</dbReference>
<proteinExistence type="predicted"/>
<evidence type="ECO:0000313" key="4">
    <source>
        <dbReference type="EMBL" id="MFC5752102.1"/>
    </source>
</evidence>
<name>A0ABW1ABS6_9ACTN</name>
<keyword evidence="4" id="KW-0547">Nucleotide-binding</keyword>
<protein>
    <submittedName>
        <fullName evidence="4">ATP-binding protein</fullName>
    </submittedName>
</protein>
<keyword evidence="5" id="KW-1185">Reference proteome</keyword>
<evidence type="ECO:0000313" key="5">
    <source>
        <dbReference type="Proteomes" id="UP001596074"/>
    </source>
</evidence>
<dbReference type="EMBL" id="JBHSON010000081">
    <property type="protein sequence ID" value="MFC5752102.1"/>
    <property type="molecule type" value="Genomic_DNA"/>
</dbReference>
<dbReference type="Pfam" id="PF13581">
    <property type="entry name" value="HATPase_c_2"/>
    <property type="match status" value="1"/>
</dbReference>
<feature type="region of interest" description="Disordered" evidence="2">
    <location>
        <begin position="65"/>
        <end position="91"/>
    </location>
</feature>
<keyword evidence="1" id="KW-0418">Kinase</keyword>
<reference evidence="5" key="1">
    <citation type="journal article" date="2019" name="Int. J. Syst. Evol. Microbiol.">
        <title>The Global Catalogue of Microorganisms (GCM) 10K type strain sequencing project: providing services to taxonomists for standard genome sequencing and annotation.</title>
        <authorList>
            <consortium name="The Broad Institute Genomics Platform"/>
            <consortium name="The Broad Institute Genome Sequencing Center for Infectious Disease"/>
            <person name="Wu L."/>
            <person name="Ma J."/>
        </authorList>
    </citation>
    <scope>NUCLEOTIDE SEQUENCE [LARGE SCALE GENOMIC DNA]</scope>
    <source>
        <strain evidence="5">KCTC 42087</strain>
    </source>
</reference>
<dbReference type="RefSeq" id="WP_378288064.1">
    <property type="nucleotide sequence ID" value="NZ_JBHSON010000081.1"/>
</dbReference>
<feature type="domain" description="Histidine kinase/HSP90-like ATPase" evidence="3">
    <location>
        <begin position="13"/>
        <end position="124"/>
    </location>
</feature>
<dbReference type="InterPro" id="IPR003594">
    <property type="entry name" value="HATPase_dom"/>
</dbReference>
<comment type="caution">
    <text evidence="4">The sequence shown here is derived from an EMBL/GenBank/DDBJ whole genome shotgun (WGS) entry which is preliminary data.</text>
</comment>
<evidence type="ECO:0000259" key="3">
    <source>
        <dbReference type="Pfam" id="PF13581"/>
    </source>
</evidence>
<dbReference type="CDD" id="cd16936">
    <property type="entry name" value="HATPase_RsbW-like"/>
    <property type="match status" value="1"/>
</dbReference>
<gene>
    <name evidence="4" type="ORF">ACFPZN_41385</name>
</gene>
<dbReference type="InterPro" id="IPR050267">
    <property type="entry name" value="Anti-sigma-factor_SerPK"/>
</dbReference>
<dbReference type="GO" id="GO:0005524">
    <property type="term" value="F:ATP binding"/>
    <property type="evidence" value="ECO:0007669"/>
    <property type="project" value="UniProtKB-KW"/>
</dbReference>
<dbReference type="SUPFAM" id="SSF55874">
    <property type="entry name" value="ATPase domain of HSP90 chaperone/DNA topoisomerase II/histidine kinase"/>
    <property type="match status" value="1"/>
</dbReference>
<accession>A0ABW1ABS6</accession>